<dbReference type="InterPro" id="IPR004143">
    <property type="entry name" value="BPL_LPL_catalytic"/>
</dbReference>
<evidence type="ECO:0000256" key="2">
    <source>
        <dbReference type="ARBA" id="ARBA00022741"/>
    </source>
</evidence>
<evidence type="ECO:0000259" key="7">
    <source>
        <dbReference type="PROSITE" id="PS51733"/>
    </source>
</evidence>
<accession>A0A6J4VBY6</accession>
<proteinExistence type="predicted"/>
<evidence type="ECO:0000256" key="5">
    <source>
        <dbReference type="ARBA" id="ARBA00024227"/>
    </source>
</evidence>
<dbReference type="CDD" id="cd16442">
    <property type="entry name" value="BPL"/>
    <property type="match status" value="1"/>
</dbReference>
<evidence type="ECO:0000256" key="6">
    <source>
        <dbReference type="ARBA" id="ARBA00047846"/>
    </source>
</evidence>
<evidence type="ECO:0000313" key="8">
    <source>
        <dbReference type="EMBL" id="CAA9571869.1"/>
    </source>
</evidence>
<evidence type="ECO:0000256" key="1">
    <source>
        <dbReference type="ARBA" id="ARBA00022598"/>
    </source>
</evidence>
<feature type="domain" description="BPL/LPL catalytic" evidence="7">
    <location>
        <begin position="24"/>
        <end position="203"/>
    </location>
</feature>
<dbReference type="PANTHER" id="PTHR12835:SF5">
    <property type="entry name" value="BIOTIN--PROTEIN LIGASE"/>
    <property type="match status" value="1"/>
</dbReference>
<dbReference type="SUPFAM" id="SSF50037">
    <property type="entry name" value="C-terminal domain of transcriptional repressors"/>
    <property type="match status" value="1"/>
</dbReference>
<dbReference type="NCBIfam" id="TIGR00121">
    <property type="entry name" value="birA_ligase"/>
    <property type="match status" value="1"/>
</dbReference>
<comment type="catalytic activity">
    <reaction evidence="6">
        <text>biotin + L-lysyl-[protein] + ATP = N(6)-biotinyl-L-lysyl-[protein] + AMP + diphosphate + H(+)</text>
        <dbReference type="Rhea" id="RHEA:11756"/>
        <dbReference type="Rhea" id="RHEA-COMP:9752"/>
        <dbReference type="Rhea" id="RHEA-COMP:10505"/>
        <dbReference type="ChEBI" id="CHEBI:15378"/>
        <dbReference type="ChEBI" id="CHEBI:29969"/>
        <dbReference type="ChEBI" id="CHEBI:30616"/>
        <dbReference type="ChEBI" id="CHEBI:33019"/>
        <dbReference type="ChEBI" id="CHEBI:57586"/>
        <dbReference type="ChEBI" id="CHEBI:83144"/>
        <dbReference type="ChEBI" id="CHEBI:456215"/>
        <dbReference type="EC" id="6.3.4.15"/>
    </reaction>
</comment>
<reference evidence="8" key="1">
    <citation type="submission" date="2020-02" db="EMBL/GenBank/DDBJ databases">
        <authorList>
            <person name="Meier V. D."/>
        </authorList>
    </citation>
    <scope>NUCLEOTIDE SEQUENCE</scope>
    <source>
        <strain evidence="8">AVDCRST_MAG18</strain>
    </source>
</reference>
<protein>
    <recommendedName>
        <fullName evidence="5">biotin--[biotin carboxyl-carrier protein] ligase</fullName>
        <ecNumber evidence="5">6.3.4.15</ecNumber>
    </recommendedName>
</protein>
<dbReference type="AlphaFoldDB" id="A0A6J4VBY6"/>
<dbReference type="GO" id="GO:0004077">
    <property type="term" value="F:biotin--[biotin carboxyl-carrier protein] ligase activity"/>
    <property type="evidence" value="ECO:0007669"/>
    <property type="project" value="UniProtKB-EC"/>
</dbReference>
<dbReference type="GO" id="GO:0005524">
    <property type="term" value="F:ATP binding"/>
    <property type="evidence" value="ECO:0007669"/>
    <property type="project" value="UniProtKB-KW"/>
</dbReference>
<dbReference type="Pfam" id="PF03099">
    <property type="entry name" value="BPL_LplA_LipB"/>
    <property type="match status" value="1"/>
</dbReference>
<dbReference type="PROSITE" id="PS51733">
    <property type="entry name" value="BPL_LPL_CATALYTIC"/>
    <property type="match status" value="1"/>
</dbReference>
<dbReference type="InterPro" id="IPR004408">
    <property type="entry name" value="Biotin_CoA_COase_ligase"/>
</dbReference>
<dbReference type="EMBL" id="CADCWN010000162">
    <property type="protein sequence ID" value="CAA9571869.1"/>
    <property type="molecule type" value="Genomic_DNA"/>
</dbReference>
<evidence type="ECO:0000256" key="3">
    <source>
        <dbReference type="ARBA" id="ARBA00022840"/>
    </source>
</evidence>
<evidence type="ECO:0000256" key="4">
    <source>
        <dbReference type="ARBA" id="ARBA00023267"/>
    </source>
</evidence>
<organism evidence="8">
    <name type="scientific">uncultured Thermomicrobiales bacterium</name>
    <dbReference type="NCBI Taxonomy" id="1645740"/>
    <lineage>
        <taxon>Bacteria</taxon>
        <taxon>Pseudomonadati</taxon>
        <taxon>Thermomicrobiota</taxon>
        <taxon>Thermomicrobia</taxon>
        <taxon>Thermomicrobiales</taxon>
        <taxon>environmental samples</taxon>
    </lineage>
</organism>
<keyword evidence="1" id="KW-0436">Ligase</keyword>
<dbReference type="InterPro" id="IPR008988">
    <property type="entry name" value="Transcriptional_repressor_C"/>
</dbReference>
<dbReference type="Gene3D" id="2.30.30.100">
    <property type="match status" value="1"/>
</dbReference>
<name>A0A6J4VBY6_9BACT</name>
<dbReference type="SUPFAM" id="SSF55681">
    <property type="entry name" value="Class II aaRS and biotin synthetases"/>
    <property type="match status" value="1"/>
</dbReference>
<dbReference type="InterPro" id="IPR045864">
    <property type="entry name" value="aa-tRNA-synth_II/BPL/LPL"/>
</dbReference>
<dbReference type="EC" id="6.3.4.15" evidence="5"/>
<dbReference type="InterPro" id="IPR003142">
    <property type="entry name" value="BPL_C"/>
</dbReference>
<keyword evidence="4" id="KW-0092">Biotin</keyword>
<keyword evidence="3" id="KW-0067">ATP-binding</keyword>
<dbReference type="Gene3D" id="3.30.930.10">
    <property type="entry name" value="Bira Bifunctional Protein, Domain 2"/>
    <property type="match status" value="1"/>
</dbReference>
<gene>
    <name evidence="8" type="ORF">AVDCRST_MAG18-2070</name>
</gene>
<dbReference type="Pfam" id="PF02237">
    <property type="entry name" value="BPL_C"/>
    <property type="match status" value="1"/>
</dbReference>
<dbReference type="PANTHER" id="PTHR12835">
    <property type="entry name" value="BIOTIN PROTEIN LIGASE"/>
    <property type="match status" value="1"/>
</dbReference>
<keyword evidence="2" id="KW-0547">Nucleotide-binding</keyword>
<sequence>MPDQTAPTRWDAALALDTRRVGRPLWHYESVASTMPLAHDLARDGAPDGTVILAEEQTAGRGRRGRAWVAPRGGAILCSTICRPPLHPDGLFLLVAAFGVGLCWGIERATGLRPQIKWPNDLLLDGRKLAGVLCESRLGGDGLAHAVVGFGLNVNLGPDDLPAPTPGALPPTSLALALGAAVERRDLLRAILIGIDEAYALIWEGQTETLREEWESRLAGRGERVRVETDGGPRVGEFIGVDADGALLLTIGGRTERILVGDVVLGPRRTTPDELAEKI</sequence>
<dbReference type="GO" id="GO:0005737">
    <property type="term" value="C:cytoplasm"/>
    <property type="evidence" value="ECO:0007669"/>
    <property type="project" value="TreeGrafter"/>
</dbReference>